<dbReference type="PANTHER" id="PTHR36836">
    <property type="entry name" value="COLANIC ACID BIOSYNTHESIS PROTEIN WCAK"/>
    <property type="match status" value="1"/>
</dbReference>
<accession>A0ABU6A253</accession>
<dbReference type="PANTHER" id="PTHR36836:SF1">
    <property type="entry name" value="COLANIC ACID BIOSYNTHESIS PROTEIN WCAK"/>
    <property type="match status" value="1"/>
</dbReference>
<comment type="caution">
    <text evidence="2">The sequence shown here is derived from an EMBL/GenBank/DDBJ whole genome shotgun (WGS) entry which is preliminary data.</text>
</comment>
<evidence type="ECO:0000313" key="3">
    <source>
        <dbReference type="Proteomes" id="UP001327027"/>
    </source>
</evidence>
<dbReference type="GO" id="GO:0016740">
    <property type="term" value="F:transferase activity"/>
    <property type="evidence" value="ECO:0007669"/>
    <property type="project" value="UniProtKB-KW"/>
</dbReference>
<name>A0ABU6A253_9FLAO</name>
<keyword evidence="2" id="KW-0808">Transferase</keyword>
<evidence type="ECO:0000313" key="2">
    <source>
        <dbReference type="EMBL" id="MEB3348184.1"/>
    </source>
</evidence>
<proteinExistence type="predicted"/>
<organism evidence="2 3">
    <name type="scientific">Aquimarina gracilis</name>
    <dbReference type="NCBI Taxonomy" id="874422"/>
    <lineage>
        <taxon>Bacteria</taxon>
        <taxon>Pseudomonadati</taxon>
        <taxon>Bacteroidota</taxon>
        <taxon>Flavobacteriia</taxon>
        <taxon>Flavobacteriales</taxon>
        <taxon>Flavobacteriaceae</taxon>
        <taxon>Aquimarina</taxon>
    </lineage>
</organism>
<dbReference type="Pfam" id="PF04230">
    <property type="entry name" value="PS_pyruv_trans"/>
    <property type="match status" value="1"/>
</dbReference>
<evidence type="ECO:0000259" key="1">
    <source>
        <dbReference type="Pfam" id="PF04230"/>
    </source>
</evidence>
<keyword evidence="3" id="KW-1185">Reference proteome</keyword>
<protein>
    <submittedName>
        <fullName evidence="2">Polysaccharide pyruvyl transferase family protein</fullName>
    </submittedName>
</protein>
<sequence length="396" mass="44596">MNKLIMYPHGGSGNHGCEAIVRSTLDIMSEAVPNTFNDKVLFSTRKNEDQKSGLDTVCKVMDEFVPLTSKFSLDYLVGAVKKNLLGDKDYFDKLGYRNILKNADRNTLALSIGGDNYCYGRPGLIYFMNQLIRKKGSNTILWGCSIEPKAMDKEMVDDLKQYKFVFARETITYNALLEKGVTGARLCPDPAFLLDKEEVALPSGFEEGNTIGINLSPLIMSYEENEGAAFANYTELIKYLINETNHQIALIPHVMWDHNDDRQPLRKLYNEFKDSGRVVFVAEDDSLNCMQLKYVISKCNILITARTHASIAAYSQCVPTLVVGYSVKALGIARDLFGTEEGYVFPVQSLKEKDDLINQFKEFATREAEIRKSLVAMMPEYKSRIVTAAKEIAELK</sequence>
<dbReference type="RefSeq" id="WP_324182207.1">
    <property type="nucleotide sequence ID" value="NZ_BAABAW010000018.1"/>
</dbReference>
<gene>
    <name evidence="2" type="ORF">U6A24_22090</name>
</gene>
<dbReference type="InterPro" id="IPR007345">
    <property type="entry name" value="Polysacch_pyruvyl_Trfase"/>
</dbReference>
<feature type="domain" description="Polysaccharide pyruvyl transferase" evidence="1">
    <location>
        <begin position="14"/>
        <end position="326"/>
    </location>
</feature>
<dbReference type="Proteomes" id="UP001327027">
    <property type="component" value="Unassembled WGS sequence"/>
</dbReference>
<reference evidence="2 3" key="1">
    <citation type="journal article" date="2013" name="Int. J. Syst. Evol. Microbiol.">
        <title>Aquimarina gracilis sp. nov., isolated from the gut microflora of a mussel, Mytilus coruscus, and emended description of Aquimarina spongiae.</title>
        <authorList>
            <person name="Park S.C."/>
            <person name="Choe H.N."/>
            <person name="Baik K.S."/>
            <person name="Seong C.N."/>
        </authorList>
    </citation>
    <scope>NUCLEOTIDE SEQUENCE [LARGE SCALE GENOMIC DNA]</scope>
    <source>
        <strain evidence="2 3">PSC32</strain>
    </source>
</reference>
<dbReference type="EMBL" id="JAYKLX010000012">
    <property type="protein sequence ID" value="MEB3348184.1"/>
    <property type="molecule type" value="Genomic_DNA"/>
</dbReference>